<evidence type="ECO:0000313" key="2">
    <source>
        <dbReference type="EMBL" id="EQD78011.1"/>
    </source>
</evidence>
<dbReference type="Pfam" id="PF13358">
    <property type="entry name" value="DDE_3"/>
    <property type="match status" value="1"/>
</dbReference>
<dbReference type="InterPro" id="IPR038717">
    <property type="entry name" value="Tc1-like_DDE_dom"/>
</dbReference>
<dbReference type="GO" id="GO:0003676">
    <property type="term" value="F:nucleic acid binding"/>
    <property type="evidence" value="ECO:0007669"/>
    <property type="project" value="InterPro"/>
</dbReference>
<dbReference type="AlphaFoldDB" id="T1BY53"/>
<reference evidence="2" key="2">
    <citation type="journal article" date="2014" name="ISME J.">
        <title>Microbial stratification in low pH oxic and suboxic macroscopic growths along an acid mine drainage.</title>
        <authorList>
            <person name="Mendez-Garcia C."/>
            <person name="Mesa V."/>
            <person name="Sprenger R.R."/>
            <person name="Richter M."/>
            <person name="Diez M.S."/>
            <person name="Solano J."/>
            <person name="Bargiela R."/>
            <person name="Golyshina O.V."/>
            <person name="Manteca A."/>
            <person name="Ramos J.L."/>
            <person name="Gallego J.R."/>
            <person name="Llorente I."/>
            <person name="Martins Dos Santos V.A."/>
            <person name="Jensen O.N."/>
            <person name="Pelaez A.I."/>
            <person name="Sanchez J."/>
            <person name="Ferrer M."/>
        </authorList>
    </citation>
    <scope>NUCLEOTIDE SEQUENCE</scope>
</reference>
<evidence type="ECO:0000259" key="1">
    <source>
        <dbReference type="Pfam" id="PF13358"/>
    </source>
</evidence>
<feature type="non-terminal residue" evidence="2">
    <location>
        <position position="1"/>
    </location>
</feature>
<gene>
    <name evidence="2" type="ORF">B1A_02498</name>
</gene>
<dbReference type="EMBL" id="AUZX01001854">
    <property type="protein sequence ID" value="EQD78011.1"/>
    <property type="molecule type" value="Genomic_DNA"/>
</dbReference>
<reference evidence="2" key="1">
    <citation type="submission" date="2013-08" db="EMBL/GenBank/DDBJ databases">
        <authorList>
            <person name="Mendez C."/>
            <person name="Richter M."/>
            <person name="Ferrer M."/>
            <person name="Sanchez J."/>
        </authorList>
    </citation>
    <scope>NUCLEOTIDE SEQUENCE</scope>
</reference>
<feature type="domain" description="Tc1-like transposase DDE" evidence="1">
    <location>
        <begin position="3"/>
        <end position="73"/>
    </location>
</feature>
<proteinExistence type="predicted"/>
<dbReference type="InterPro" id="IPR036397">
    <property type="entry name" value="RNaseH_sf"/>
</dbReference>
<comment type="caution">
    <text evidence="2">The sequence shown here is derived from an EMBL/GenBank/DDBJ whole genome shotgun (WGS) entry which is preliminary data.</text>
</comment>
<organism evidence="2">
    <name type="scientific">mine drainage metagenome</name>
    <dbReference type="NCBI Taxonomy" id="410659"/>
    <lineage>
        <taxon>unclassified sequences</taxon>
        <taxon>metagenomes</taxon>
        <taxon>ecological metagenomes</taxon>
    </lineage>
</organism>
<dbReference type="Gene3D" id="3.30.420.10">
    <property type="entry name" value="Ribonuclease H-like superfamily/Ribonuclease H"/>
    <property type="match status" value="1"/>
</dbReference>
<name>T1BY53_9ZZZZ</name>
<sequence>DVIAEQPEEREIHIVLDNLSTHKGNADWLAAHPNVTLHFTPTSASWLNQIEIWFGILQRKALRGASFESIEKLTQAIEDFTAAYNKSASPFVWRKREVKGAQLRNTIVNLCN</sequence>
<accession>T1BY53</accession>
<protein>
    <submittedName>
        <fullName evidence="2">ISRSO5-transposase protein</fullName>
    </submittedName>
</protein>